<evidence type="ECO:0000256" key="3">
    <source>
        <dbReference type="ARBA" id="ARBA00023163"/>
    </source>
</evidence>
<dbReference type="PANTHER" id="PTHR42756">
    <property type="entry name" value="TRANSCRIPTIONAL REGULATOR, MARR"/>
    <property type="match status" value="1"/>
</dbReference>
<evidence type="ECO:0000256" key="2">
    <source>
        <dbReference type="ARBA" id="ARBA00023125"/>
    </source>
</evidence>
<dbReference type="PROSITE" id="PS50995">
    <property type="entry name" value="HTH_MARR_2"/>
    <property type="match status" value="1"/>
</dbReference>
<protein>
    <submittedName>
        <fullName evidence="5">Transcriptional regulator</fullName>
    </submittedName>
</protein>
<dbReference type="GO" id="GO:0003677">
    <property type="term" value="F:DNA binding"/>
    <property type="evidence" value="ECO:0007669"/>
    <property type="project" value="UniProtKB-KW"/>
</dbReference>
<dbReference type="InterPro" id="IPR036388">
    <property type="entry name" value="WH-like_DNA-bd_sf"/>
</dbReference>
<feature type="domain" description="HTH marR-type" evidence="4">
    <location>
        <begin position="5"/>
        <end position="144"/>
    </location>
</feature>
<evidence type="ECO:0000313" key="5">
    <source>
        <dbReference type="EMBL" id="OQD58392.1"/>
    </source>
</evidence>
<dbReference type="Pfam" id="PF01047">
    <property type="entry name" value="MarR"/>
    <property type="match status" value="1"/>
</dbReference>
<keyword evidence="2" id="KW-0238">DNA-binding</keyword>
<dbReference type="EMBL" id="JXMW01000017">
    <property type="protein sequence ID" value="OQD58392.1"/>
    <property type="molecule type" value="Genomic_DNA"/>
</dbReference>
<dbReference type="Gene3D" id="1.10.10.10">
    <property type="entry name" value="Winged helix-like DNA-binding domain superfamily/Winged helix DNA-binding domain"/>
    <property type="match status" value="1"/>
</dbReference>
<dbReference type="InterPro" id="IPR000835">
    <property type="entry name" value="HTH_MarR-typ"/>
</dbReference>
<proteinExistence type="predicted"/>
<dbReference type="PROSITE" id="PS01117">
    <property type="entry name" value="HTH_MARR_1"/>
    <property type="match status" value="1"/>
</dbReference>
<keyword evidence="3" id="KW-0804">Transcription</keyword>
<dbReference type="PANTHER" id="PTHR42756:SF1">
    <property type="entry name" value="TRANSCRIPTIONAL REPRESSOR OF EMRAB OPERON"/>
    <property type="match status" value="1"/>
</dbReference>
<name>A0A1V6N1B1_METAZ</name>
<sequence length="204" mass="24684">MSNKRKQLATQFMQLMHLYGHLYRHQMQQTYRNKDINPYKGQGRVLALLKMQPEIMQKELGYLLDISTQALAELLNKLEKKGYIIREQSKKDRRSFVIKLTDAGREATPEENDEMDYNYVEELFDCLTEEEQDNLLNYIEIIIKNIENELDEDDYITFFRKRFFEKHENQHHNLFRGFWGFHNKDSSHHNHHKFKGFGGKRHDR</sequence>
<comment type="caution">
    <text evidence="5">The sequence shown here is derived from an EMBL/GenBank/DDBJ whole genome shotgun (WGS) entry which is preliminary data.</text>
</comment>
<dbReference type="SMART" id="SM00347">
    <property type="entry name" value="HTH_MARR"/>
    <property type="match status" value="1"/>
</dbReference>
<dbReference type="InterPro" id="IPR036390">
    <property type="entry name" value="WH_DNA-bd_sf"/>
</dbReference>
<evidence type="ECO:0000256" key="1">
    <source>
        <dbReference type="ARBA" id="ARBA00023015"/>
    </source>
</evidence>
<reference evidence="5 6" key="1">
    <citation type="submission" date="2014-12" db="EMBL/GenBank/DDBJ databases">
        <title>Genome sequence of Methanobrevibacter arboriphilicus DH1, DSM1125.</title>
        <authorList>
            <person name="Poehlein A."/>
            <person name="Thauer R.K."/>
            <person name="Seedorf H."/>
            <person name="Daniel R."/>
        </authorList>
    </citation>
    <scope>NUCLEOTIDE SEQUENCE [LARGE SCALE GENOMIC DNA]</scope>
    <source>
        <strain evidence="5 6">DH1</strain>
    </source>
</reference>
<dbReference type="SUPFAM" id="SSF46785">
    <property type="entry name" value="Winged helix' DNA-binding domain"/>
    <property type="match status" value="1"/>
</dbReference>
<keyword evidence="1" id="KW-0805">Transcription regulation</keyword>
<dbReference type="PRINTS" id="PR00598">
    <property type="entry name" value="HTHMARR"/>
</dbReference>
<accession>A0A1V6N1B1</accession>
<keyword evidence="6" id="KW-1185">Reference proteome</keyword>
<dbReference type="InterPro" id="IPR023187">
    <property type="entry name" value="Tscrpt_reg_MarR-type_CS"/>
</dbReference>
<dbReference type="Proteomes" id="UP000191661">
    <property type="component" value="Unassembled WGS sequence"/>
</dbReference>
<organism evidence="5 6">
    <name type="scientific">Methanobrevibacter arboriphilus JCM 13429 = DSM 1125</name>
    <dbReference type="NCBI Taxonomy" id="1300164"/>
    <lineage>
        <taxon>Archaea</taxon>
        <taxon>Methanobacteriati</taxon>
        <taxon>Methanobacteriota</taxon>
        <taxon>Methanomada group</taxon>
        <taxon>Methanobacteria</taxon>
        <taxon>Methanobacteriales</taxon>
        <taxon>Methanobacteriaceae</taxon>
        <taxon>Methanobrevibacter</taxon>
    </lineage>
</organism>
<evidence type="ECO:0000313" key="6">
    <source>
        <dbReference type="Proteomes" id="UP000191661"/>
    </source>
</evidence>
<dbReference type="AlphaFoldDB" id="A0A1V6N1B1"/>
<evidence type="ECO:0000259" key="4">
    <source>
        <dbReference type="PROSITE" id="PS50995"/>
    </source>
</evidence>
<dbReference type="GO" id="GO:0003700">
    <property type="term" value="F:DNA-binding transcription factor activity"/>
    <property type="evidence" value="ECO:0007669"/>
    <property type="project" value="InterPro"/>
</dbReference>
<gene>
    <name evidence="5" type="ORF">MBBAR_17c00320</name>
</gene>